<dbReference type="GO" id="GO:0071818">
    <property type="term" value="C:BAT3 complex"/>
    <property type="evidence" value="ECO:0007669"/>
    <property type="project" value="TreeGrafter"/>
</dbReference>
<dbReference type="Proteomes" id="UP000275408">
    <property type="component" value="Unassembled WGS sequence"/>
</dbReference>
<dbReference type="PRINTS" id="PR00348">
    <property type="entry name" value="UBIQUITIN"/>
</dbReference>
<dbReference type="InterPro" id="IPR019956">
    <property type="entry name" value="Ubiquitin_dom"/>
</dbReference>
<dbReference type="InterPro" id="IPR000626">
    <property type="entry name" value="Ubiquitin-like_dom"/>
</dbReference>
<dbReference type="InterPro" id="IPR047154">
    <property type="entry name" value="UBL4A-like"/>
</dbReference>
<dbReference type="InterPro" id="IPR029071">
    <property type="entry name" value="Ubiquitin-like_domsf"/>
</dbReference>
<dbReference type="OMA" id="SMDTSYM"/>
<evidence type="ECO:0000259" key="3">
    <source>
        <dbReference type="PROSITE" id="PS50053"/>
    </source>
</evidence>
<name>A0A3M6UEK6_POCDA</name>
<dbReference type="OrthoDB" id="417450at2759"/>
<evidence type="ECO:0000256" key="2">
    <source>
        <dbReference type="ARBA" id="ARBA00022490"/>
    </source>
</evidence>
<comment type="subcellular location">
    <subcellularLocation>
        <location evidence="1">Cytoplasm</location>
        <location evidence="1">Cytosol</location>
    </subcellularLocation>
</comment>
<keyword evidence="2" id="KW-0963">Cytoplasm</keyword>
<dbReference type="SUPFAM" id="SSF54236">
    <property type="entry name" value="Ubiquitin-like"/>
    <property type="match status" value="1"/>
</dbReference>
<keyword evidence="5" id="KW-1185">Reference proteome</keyword>
<dbReference type="AlphaFoldDB" id="A0A3M6UEK6"/>
<dbReference type="EMBL" id="RCHS01001702">
    <property type="protein sequence ID" value="RMX52092.1"/>
    <property type="molecule type" value="Genomic_DNA"/>
</dbReference>
<dbReference type="GO" id="GO:0051087">
    <property type="term" value="F:protein-folding chaperone binding"/>
    <property type="evidence" value="ECO:0007669"/>
    <property type="project" value="TreeGrafter"/>
</dbReference>
<dbReference type="PANTHER" id="PTHR46555">
    <property type="entry name" value="UBIQUITIN-LIKE PROTEIN 4A"/>
    <property type="match status" value="1"/>
</dbReference>
<dbReference type="InterPro" id="IPR041421">
    <property type="entry name" value="Ubl4_C_TUGS"/>
</dbReference>
<dbReference type="PROSITE" id="PS50053">
    <property type="entry name" value="UBIQUITIN_2"/>
    <property type="match status" value="1"/>
</dbReference>
<accession>A0A3M6UEK6</accession>
<dbReference type="InterPro" id="IPR019954">
    <property type="entry name" value="Ubiquitin_CS"/>
</dbReference>
<dbReference type="GO" id="GO:0006620">
    <property type="term" value="P:post-translational protein targeting to endoplasmic reticulum membrane"/>
    <property type="evidence" value="ECO:0007669"/>
    <property type="project" value="InterPro"/>
</dbReference>
<dbReference type="GO" id="GO:0071816">
    <property type="term" value="P:tail-anchored membrane protein insertion into ER membrane"/>
    <property type="evidence" value="ECO:0007669"/>
    <property type="project" value="TreeGrafter"/>
</dbReference>
<feature type="domain" description="Ubiquitin-like" evidence="3">
    <location>
        <begin position="1"/>
        <end position="76"/>
    </location>
</feature>
<dbReference type="SMART" id="SM00213">
    <property type="entry name" value="UBQ"/>
    <property type="match status" value="1"/>
</dbReference>
<evidence type="ECO:0000313" key="5">
    <source>
        <dbReference type="Proteomes" id="UP000275408"/>
    </source>
</evidence>
<dbReference type="Pfam" id="PF17840">
    <property type="entry name" value="Tugs"/>
    <property type="match status" value="1"/>
</dbReference>
<dbReference type="STRING" id="46731.A0A3M6UEK6"/>
<protein>
    <recommendedName>
        <fullName evidence="3">Ubiquitin-like domain-containing protein</fullName>
    </recommendedName>
</protein>
<dbReference type="PROSITE" id="PS00299">
    <property type="entry name" value="UBIQUITIN_1"/>
    <property type="match status" value="1"/>
</dbReference>
<sequence length="141" mass="16238">MQITVKILNGQEARLEVSASDQISLVKRQVYEKLEIPVLQQRLIFRGKTLPDSSTLRDHHIVDGSKLHLSVKKQSEGASSGNNSEFFGLLRDLLRSHFSEQDTEQVMKKFKEDFKTWVWSLSLDDIERMAALHLREASDEQ</sequence>
<dbReference type="PANTHER" id="PTHR46555:SF1">
    <property type="entry name" value="UBIQUITIN-LIKE PROTEIN 4A"/>
    <property type="match status" value="1"/>
</dbReference>
<proteinExistence type="predicted"/>
<organism evidence="4 5">
    <name type="scientific">Pocillopora damicornis</name>
    <name type="common">Cauliflower coral</name>
    <name type="synonym">Millepora damicornis</name>
    <dbReference type="NCBI Taxonomy" id="46731"/>
    <lineage>
        <taxon>Eukaryota</taxon>
        <taxon>Metazoa</taxon>
        <taxon>Cnidaria</taxon>
        <taxon>Anthozoa</taxon>
        <taxon>Hexacorallia</taxon>
        <taxon>Scleractinia</taxon>
        <taxon>Astrocoeniina</taxon>
        <taxon>Pocilloporidae</taxon>
        <taxon>Pocillopora</taxon>
    </lineage>
</organism>
<evidence type="ECO:0000256" key="1">
    <source>
        <dbReference type="ARBA" id="ARBA00004514"/>
    </source>
</evidence>
<gene>
    <name evidence="4" type="ORF">pdam_00019063</name>
</gene>
<dbReference type="Pfam" id="PF00240">
    <property type="entry name" value="ubiquitin"/>
    <property type="match status" value="1"/>
</dbReference>
<dbReference type="Gene3D" id="3.10.20.90">
    <property type="entry name" value="Phosphatidylinositol 3-kinase Catalytic Subunit, Chain A, domain 1"/>
    <property type="match status" value="1"/>
</dbReference>
<reference evidence="4 5" key="1">
    <citation type="journal article" date="2018" name="Sci. Rep.">
        <title>Comparative analysis of the Pocillopora damicornis genome highlights role of immune system in coral evolution.</title>
        <authorList>
            <person name="Cunning R."/>
            <person name="Bay R.A."/>
            <person name="Gillette P."/>
            <person name="Baker A.C."/>
            <person name="Traylor-Knowles N."/>
        </authorList>
    </citation>
    <scope>NUCLEOTIDE SEQUENCE [LARGE SCALE GENOMIC DNA]</scope>
    <source>
        <strain evidence="4">RSMAS</strain>
        <tissue evidence="4">Whole animal</tissue>
    </source>
</reference>
<evidence type="ECO:0000313" key="4">
    <source>
        <dbReference type="EMBL" id="RMX52092.1"/>
    </source>
</evidence>
<comment type="caution">
    <text evidence="4">The sequence shown here is derived from an EMBL/GenBank/DDBJ whole genome shotgun (WGS) entry which is preliminary data.</text>
</comment>